<reference evidence="2" key="1">
    <citation type="journal article" date="2020" name="bioRxiv">
        <title>Integrative omics analysis of Pseudomonas aeruginosa virus PA5oct highlights the molecular complexity of jumbo phages.</title>
        <authorList>
            <person name="Lood C."/>
            <person name="Danis-Wlodarczyk K."/>
            <person name="Blasdel B.G."/>
            <person name="Jang H.B."/>
            <person name="Vandenheuvel D."/>
            <person name="Briers Y."/>
            <person name="Noben J.-P."/>
            <person name="van Noort V."/>
            <person name="Drulis-Kawa Z."/>
            <person name="Lavigne R."/>
        </authorList>
    </citation>
    <scope>NUCLEOTIDE SEQUENCE [LARGE SCALE GENOMIC DNA]</scope>
</reference>
<sequence>MNTYDYIRQNNDKIVTFETILHISSRSRVVRLHFDFNYIVQRMSLILPDKQGNLVIKYFYYRSV</sequence>
<name>A0A4Y5JWD5_9CAUD</name>
<evidence type="ECO:0000313" key="1">
    <source>
        <dbReference type="EMBL" id="QCG76272.1"/>
    </source>
</evidence>
<evidence type="ECO:0000313" key="2">
    <source>
        <dbReference type="Proteomes" id="UP000316733"/>
    </source>
</evidence>
<dbReference type="Proteomes" id="UP000316733">
    <property type="component" value="Segment"/>
</dbReference>
<protein>
    <submittedName>
        <fullName evidence="1">Uncharacterized protein</fullName>
    </submittedName>
</protein>
<accession>A0A4Y5JWD5</accession>
<gene>
    <name evidence="1" type="ORF">EST35_0392</name>
</gene>
<dbReference type="EMBL" id="MK797984">
    <property type="protein sequence ID" value="QCG76272.1"/>
    <property type="molecule type" value="Genomic_DNA"/>
</dbReference>
<organism evidence="1 2">
    <name type="scientific">Pseudomonas phage vB_PaeM_PA5oct</name>
    <dbReference type="NCBI Taxonomy" id="2163605"/>
    <lineage>
        <taxon>Viruses</taxon>
        <taxon>Duplodnaviria</taxon>
        <taxon>Heunggongvirae</taxon>
        <taxon>Uroviricota</taxon>
        <taxon>Caudoviricetes</taxon>
        <taxon>Arenbergviridae</taxon>
        <taxon>Wroclawvirus</taxon>
        <taxon>Wroclawvirus PA5oct</taxon>
    </lineage>
</organism>
<keyword evidence="2" id="KW-1185">Reference proteome</keyword>
<proteinExistence type="predicted"/>